<keyword evidence="3" id="KW-0597">Phosphoprotein</keyword>
<keyword evidence="2" id="KW-0596">Phosphopantetheine</keyword>
<keyword evidence="5" id="KW-0472">Membrane</keyword>
<keyword evidence="5" id="KW-0812">Transmembrane</keyword>
<dbReference type="SUPFAM" id="SSF47336">
    <property type="entry name" value="ACP-like"/>
    <property type="match status" value="1"/>
</dbReference>
<dbReference type="CDD" id="cd07989">
    <property type="entry name" value="LPLAT_AGPAT-like"/>
    <property type="match status" value="1"/>
</dbReference>
<dbReference type="SUPFAM" id="SSF56801">
    <property type="entry name" value="Acetyl-CoA synthetase-like"/>
    <property type="match status" value="1"/>
</dbReference>
<dbReference type="InterPro" id="IPR009081">
    <property type="entry name" value="PP-bd_ACP"/>
</dbReference>
<dbReference type="RefSeq" id="WP_169382617.1">
    <property type="nucleotide sequence ID" value="NZ_JAAXLA010000032.1"/>
</dbReference>
<dbReference type="EMBL" id="JAAXLA010000032">
    <property type="protein sequence ID" value="NMH99178.1"/>
    <property type="molecule type" value="Genomic_DNA"/>
</dbReference>
<feature type="transmembrane region" description="Helical" evidence="5">
    <location>
        <begin position="327"/>
        <end position="349"/>
    </location>
</feature>
<reference evidence="7 8" key="1">
    <citation type="submission" date="2020-04" db="EMBL/GenBank/DDBJ databases">
        <authorList>
            <person name="Klaysubun C."/>
            <person name="Duangmal K."/>
            <person name="Lipun K."/>
        </authorList>
    </citation>
    <scope>NUCLEOTIDE SEQUENCE [LARGE SCALE GENOMIC DNA]</scope>
    <source>
        <strain evidence="7 8">K10HN5</strain>
    </source>
</reference>
<evidence type="ECO:0000313" key="8">
    <source>
        <dbReference type="Proteomes" id="UP000820669"/>
    </source>
</evidence>
<dbReference type="Pfam" id="PF00550">
    <property type="entry name" value="PP-binding"/>
    <property type="match status" value="1"/>
</dbReference>
<name>A0ABX1SG92_9PSEU</name>
<comment type="caution">
    <text evidence="7">The sequence shown here is derived from an EMBL/GenBank/DDBJ whole genome shotgun (WGS) entry which is preliminary data.</text>
</comment>
<organism evidence="7 8">
    <name type="scientific">Pseudonocardia acidicola</name>
    <dbReference type="NCBI Taxonomy" id="2724939"/>
    <lineage>
        <taxon>Bacteria</taxon>
        <taxon>Bacillati</taxon>
        <taxon>Actinomycetota</taxon>
        <taxon>Actinomycetes</taxon>
        <taxon>Pseudonocardiales</taxon>
        <taxon>Pseudonocardiaceae</taxon>
        <taxon>Pseudonocardia</taxon>
    </lineage>
</organism>
<dbReference type="Proteomes" id="UP000820669">
    <property type="component" value="Unassembled WGS sequence"/>
</dbReference>
<dbReference type="Pfam" id="PF01553">
    <property type="entry name" value="Acyltransferase"/>
    <property type="match status" value="1"/>
</dbReference>
<dbReference type="InterPro" id="IPR002123">
    <property type="entry name" value="Plipid/glycerol_acylTrfase"/>
</dbReference>
<dbReference type="Gene3D" id="1.10.1200.10">
    <property type="entry name" value="ACP-like"/>
    <property type="match status" value="1"/>
</dbReference>
<dbReference type="SMART" id="SM00563">
    <property type="entry name" value="PlsC"/>
    <property type="match status" value="1"/>
</dbReference>
<keyword evidence="4" id="KW-0436">Ligase</keyword>
<feature type="domain" description="Carrier" evidence="6">
    <location>
        <begin position="14"/>
        <end position="90"/>
    </location>
</feature>
<dbReference type="PANTHER" id="PTHR22754">
    <property type="entry name" value="DISCO-INTERACTING PROTEIN 2 DIP2 -RELATED"/>
    <property type="match status" value="1"/>
</dbReference>
<dbReference type="Pfam" id="PF00501">
    <property type="entry name" value="AMP-binding"/>
    <property type="match status" value="1"/>
</dbReference>
<evidence type="ECO:0000259" key="6">
    <source>
        <dbReference type="PROSITE" id="PS50075"/>
    </source>
</evidence>
<dbReference type="InterPro" id="IPR000873">
    <property type="entry name" value="AMP-dep_synth/lig_dom"/>
</dbReference>
<dbReference type="InterPro" id="IPR040097">
    <property type="entry name" value="FAAL/FAAC"/>
</dbReference>
<evidence type="ECO:0000256" key="4">
    <source>
        <dbReference type="ARBA" id="ARBA00022598"/>
    </source>
</evidence>
<dbReference type="SUPFAM" id="SSF69593">
    <property type="entry name" value="Glycerol-3-phosphate (1)-acyltransferase"/>
    <property type="match status" value="1"/>
</dbReference>
<dbReference type="PROSITE" id="PS00455">
    <property type="entry name" value="AMP_BINDING"/>
    <property type="match status" value="1"/>
</dbReference>
<feature type="transmembrane region" description="Helical" evidence="5">
    <location>
        <begin position="697"/>
        <end position="722"/>
    </location>
</feature>
<evidence type="ECO:0000256" key="5">
    <source>
        <dbReference type="SAM" id="Phobius"/>
    </source>
</evidence>
<dbReference type="PANTHER" id="PTHR22754:SF32">
    <property type="entry name" value="DISCO-INTERACTING PROTEIN 2"/>
    <property type="match status" value="1"/>
</dbReference>
<dbReference type="CDD" id="cd05931">
    <property type="entry name" value="FAAL"/>
    <property type="match status" value="1"/>
</dbReference>
<evidence type="ECO:0000256" key="3">
    <source>
        <dbReference type="ARBA" id="ARBA00022553"/>
    </source>
</evidence>
<comment type="similarity">
    <text evidence="1">Belongs to the ATP-dependent AMP-binding enzyme family.</text>
</comment>
<dbReference type="PROSITE" id="PS00012">
    <property type="entry name" value="PHOSPHOPANTETHEINE"/>
    <property type="match status" value="1"/>
</dbReference>
<accession>A0ABX1SG92</accession>
<keyword evidence="5" id="KW-1133">Transmembrane helix</keyword>
<dbReference type="InterPro" id="IPR020845">
    <property type="entry name" value="AMP-binding_CS"/>
</dbReference>
<dbReference type="InterPro" id="IPR045851">
    <property type="entry name" value="AMP-bd_C_sf"/>
</dbReference>
<sequence length="932" mass="100039">MAGTELAAVSDDEALLLAVLREFVAERHTLERAASATLDSALDRDLGLDSLAVAELLARIEDTFGVSLERGVLATATVPRDVLAAVRRAPRREPRQTRVRHNVPERVHRIPDEIATLTEALCWHARTHPDRVHLRLLGDETEEPVSYGDLRRDAGTVAAGLLARDLRPGDAVAVMLPTGRDYFAGFTGILLAGGVPVPIYPPARPSQLAEHLRRQARILDNARARLLITDPEAALPARLLRGHVESVRHVLTPAELSGHGETRVVRRSAADTALLQYTSGSTGDPKGVVLTHANLLANIRAMGKAAQVCASDVFVSWLPLYHDMGLIGAWLSSLYFGLPLAVMSPVAFLSRPSRWLWAVHTHRGTLSAAPNFAYELCLRKIGDAEVEGLDLSSLRMAFNGAEPVNATTVARFAERFGRYGLRRGALAPVYGLAEACVGLTFPPVGRQPIVDRVAREEFLRTGRATPAADDDPDPLRFVACGRPIPGHEIRVVDAATNELGDRREGRIEFRGPSATAGYFRNPQATRALTRHGWIDTGDLGYLDGGELYVTGRVKDLIIRAGRNLHPDELEHAVGEIPGVRKGCVAVFATPGQAGGTERLVVLAETRQTDAAALAAMRARIIAVTVDLLGTPADDVVLVGPGVVPKTSSGKIRRAASRERYERGELGASHRPVWWQLARFAARAVLPRLRRVGRIGSTVAFAAWCWSLLVAVGLPTLIAMALLPGLAARQTVTRRAARSLARLTGTRITATGADRLAQLPACVVVANHASYLDGIAMAAALPGRYTFVAGEVFATKPLIGFLLRRIGTRFVERAVREQALADTQRLADAARGGERLVLFPEGSLSPVSGLRPFHTGAFVIAASAGLPVVPVAISGTRAMMWPDHGAIIRRGAVHLAVGEPITATDGGWDAAVAVERTARSVIAEHCGEPDLGR</sequence>
<gene>
    <name evidence="7" type="ORF">HF526_17945</name>
</gene>
<dbReference type="InterPro" id="IPR036736">
    <property type="entry name" value="ACP-like_sf"/>
</dbReference>
<proteinExistence type="inferred from homology"/>
<evidence type="ECO:0000256" key="2">
    <source>
        <dbReference type="ARBA" id="ARBA00022450"/>
    </source>
</evidence>
<dbReference type="InterPro" id="IPR042099">
    <property type="entry name" value="ANL_N_sf"/>
</dbReference>
<dbReference type="InterPro" id="IPR006162">
    <property type="entry name" value="Ppantetheine_attach_site"/>
</dbReference>
<dbReference type="Gene3D" id="3.30.300.30">
    <property type="match status" value="1"/>
</dbReference>
<keyword evidence="8" id="KW-1185">Reference proteome</keyword>
<evidence type="ECO:0000256" key="1">
    <source>
        <dbReference type="ARBA" id="ARBA00006432"/>
    </source>
</evidence>
<dbReference type="Gene3D" id="3.40.50.12780">
    <property type="entry name" value="N-terminal domain of ligase-like"/>
    <property type="match status" value="1"/>
</dbReference>
<evidence type="ECO:0000313" key="7">
    <source>
        <dbReference type="EMBL" id="NMH99178.1"/>
    </source>
</evidence>
<dbReference type="PROSITE" id="PS50075">
    <property type="entry name" value="CARRIER"/>
    <property type="match status" value="1"/>
</dbReference>
<protein>
    <submittedName>
        <fullName evidence="7">AMP-binding protein</fullName>
    </submittedName>
</protein>